<keyword evidence="2" id="KW-1185">Reference proteome</keyword>
<organism evidence="1 2">
    <name type="scientific">Encephalitozoon intestinalis (strain ATCC 50506)</name>
    <name type="common">Microsporidian parasite</name>
    <name type="synonym">Septata intestinalis</name>
    <dbReference type="NCBI Taxonomy" id="876142"/>
    <lineage>
        <taxon>Eukaryota</taxon>
        <taxon>Fungi</taxon>
        <taxon>Fungi incertae sedis</taxon>
        <taxon>Microsporidia</taxon>
        <taxon>Unikaryonidae</taxon>
        <taxon>Encephalitozoon</taxon>
    </lineage>
</organism>
<dbReference type="GeneID" id="9698832"/>
<reference evidence="1 2" key="1">
    <citation type="journal article" date="2010" name="Nat. Commun.">
        <title>The complete sequence of the smallest known nuclear genome from the microsporidian Encephalitozoon intestinalis.</title>
        <authorList>
            <person name="Corradi N."/>
            <person name="Pombert J.-F."/>
            <person name="Farinelli L."/>
            <person name="Didier E.S."/>
            <person name="Keeling P.J."/>
        </authorList>
    </citation>
    <scope>NUCLEOTIDE SEQUENCE [LARGE SCALE GENOMIC DNA]</scope>
    <source>
        <strain evidence="1 2">ATCC 50506</strain>
    </source>
</reference>
<evidence type="ECO:0000313" key="2">
    <source>
        <dbReference type="Proteomes" id="UP000002313"/>
    </source>
</evidence>
<reference evidence="1 2" key="2">
    <citation type="journal article" date="2012" name="Proc. Natl. Acad. Sci. U.S.A.">
        <title>Gain and loss of multiple functionally related, horizontally transferred genes in the reduced genomes of two microsporidian parasites.</title>
        <authorList>
            <person name="Pombert J.-F."/>
            <person name="Selman M."/>
            <person name="Burki F."/>
            <person name="Bardell F.T."/>
            <person name="Farinelli L."/>
            <person name="Solter L.F."/>
            <person name="Whitman D.W."/>
            <person name="Weiss L.M."/>
            <person name="Corradi N."/>
            <person name="Keeling P.J."/>
        </authorList>
    </citation>
    <scope>NUCLEOTIDE SEQUENCE [LARGE SCALE GENOMIC DNA]</scope>
    <source>
        <strain evidence="1 2">ATCC 50506</strain>
    </source>
</reference>
<gene>
    <name evidence="1" type="ORF">Eint_031190</name>
</gene>
<dbReference type="OrthoDB" id="9995306at2759"/>
<evidence type="ECO:0000313" key="1">
    <source>
        <dbReference type="EMBL" id="ADM11262.1"/>
    </source>
</evidence>
<proteinExistence type="predicted"/>
<dbReference type="EMBL" id="CP001944">
    <property type="protein sequence ID" value="ADM11262.1"/>
    <property type="molecule type" value="Genomic_DNA"/>
</dbReference>
<dbReference type="Proteomes" id="UP000002313">
    <property type="component" value="Chromosome III"/>
</dbReference>
<name>E0S6C7_ENCIT</name>
<dbReference type="VEuPathDB" id="MicrosporidiaDB:Eint_031190"/>
<sequence length="166" mass="19140">MSGKSLKEVLNLEIFRDKKICVDEVLPQNVDFLIVDLSDALGLSISAFSEETDHYRKIAKSRNKQVSVNSAYDGDCMEPDIMDDVWSAMNIWGIDGCGKIQVYRSGTCKKSDWYKYDIVIRVQPLDSGISTDIDGKILIFGRGRKYLELRYKILRDRVDYYTQQFE</sequence>
<dbReference type="RefSeq" id="XP_003072622.1">
    <property type="nucleotide sequence ID" value="XM_003072576.1"/>
</dbReference>
<dbReference type="AlphaFoldDB" id="E0S6C7"/>
<dbReference type="HOGENOM" id="CLU_1669897_0_0_1"/>
<accession>E0S6C7</accession>
<dbReference type="KEGG" id="ein:Eint_031190"/>
<protein>
    <submittedName>
        <fullName evidence="1">Uncharacterized protein</fullName>
    </submittedName>
</protein>